<keyword evidence="8" id="KW-0238">DNA-binding</keyword>
<sequence>MDNLLNKLEQLRREDIIRPIDMELCRFLCDQHPNISECVLKSACVVSYLYRQGDICLPLNEYADQQVFKEGGEGDGIKLPELDPWLHELKKSTAVGTPGDYRPLILDDSNRLYMHKLWHYEHTLGEELIKKSNQQVPGIDKDLLRDGLNRLFTHSPNTIDWQQVAAATSVYNKLSIISGGPGTGKTSTVVRVLALILEQYQKKGKTPPNIALSAPTGKAAARLKDSILSAKEGLDVSNELRDSIPEKAQTLHQLLGARRYSSQFRHNADNPVPYDLVIVDEASMVDQALMSKLVEALLEDAQLILLGDKDQLASVEAGSVLGDICNISNNKFSEMSIQWLSTLGLKVPSEFSTDHPTPLIDNITLLTKSYRFEEQSGIAQLASAVNKGDAEQFLSVLEFLGYEDLSFFQVDGRLDLESMLEKKIVEYFNSVNDCNSRGKALDQINEFRILTAHRRGPGGVTHLNSIAEKILQGERLVPKYQEWYPGKPVIINKNDYLLDLFNGDIGLCMPDEEGALKVHFRGEGSVRSVSPERLPEHKTAFALTVHKSQGSEFDEVFFVLPNMMSKVVSRELIYTAITRARSRISILGKKAVLKKGIEQKLRRNSGLADYLWGGK</sequence>
<dbReference type="PANTHER" id="PTHR43788:SF6">
    <property type="entry name" value="DNA HELICASE B"/>
    <property type="match status" value="1"/>
</dbReference>
<keyword evidence="6" id="KW-0269">Exonuclease</keyword>
<dbReference type="CDD" id="cd18809">
    <property type="entry name" value="SF1_C_RecD"/>
    <property type="match status" value="1"/>
</dbReference>
<name>A0ABT3PW93_9BACT</name>
<dbReference type="InterPro" id="IPR041851">
    <property type="entry name" value="RecD_N_sf"/>
</dbReference>
<proteinExistence type="inferred from homology"/>
<dbReference type="RefSeq" id="WP_265787822.1">
    <property type="nucleotide sequence ID" value="NZ_BAABRS010000001.1"/>
</dbReference>
<evidence type="ECO:0000313" key="14">
    <source>
        <dbReference type="Proteomes" id="UP001207337"/>
    </source>
</evidence>
<protein>
    <submittedName>
        <fullName evidence="13">Exodeoxyribonuclease V subunit alpha</fullName>
        <ecNumber evidence="13">3.1.11.5</ecNumber>
    </submittedName>
</protein>
<dbReference type="Pfam" id="PF13245">
    <property type="entry name" value="AAA_19"/>
    <property type="match status" value="1"/>
</dbReference>
<dbReference type="CDD" id="cd17933">
    <property type="entry name" value="DEXSc_RecD-like"/>
    <property type="match status" value="1"/>
</dbReference>
<dbReference type="InterPro" id="IPR027785">
    <property type="entry name" value="UvrD-like_helicase_C"/>
</dbReference>
<evidence type="ECO:0000256" key="6">
    <source>
        <dbReference type="ARBA" id="ARBA00022839"/>
    </source>
</evidence>
<dbReference type="PANTHER" id="PTHR43788">
    <property type="entry name" value="DNA2/NAM7 HELICASE FAMILY MEMBER"/>
    <property type="match status" value="1"/>
</dbReference>
<dbReference type="EC" id="3.1.11.5" evidence="13"/>
<dbReference type="Pfam" id="PF21185">
    <property type="entry name" value="RecD_N"/>
    <property type="match status" value="1"/>
</dbReference>
<evidence type="ECO:0000256" key="7">
    <source>
        <dbReference type="ARBA" id="ARBA00022840"/>
    </source>
</evidence>
<reference evidence="13 14" key="1">
    <citation type="submission" date="2021-11" db="EMBL/GenBank/DDBJ databases">
        <title>Aliifidinibius sp. nov., a new bacterium isolated from saline soil.</title>
        <authorList>
            <person name="Galisteo C."/>
            <person name="De La Haba R."/>
            <person name="Sanchez-Porro C."/>
            <person name="Ventosa A."/>
        </authorList>
    </citation>
    <scope>NUCLEOTIDE SEQUENCE [LARGE SCALE GENOMIC DNA]</scope>
    <source>
        <strain evidence="13 14">KACC 190600</strain>
    </source>
</reference>
<feature type="domain" description="UvrD-like helicase C-terminal" evidence="11">
    <location>
        <begin position="540"/>
        <end position="583"/>
    </location>
</feature>
<organism evidence="13 14">
    <name type="scientific">Fodinibius salicampi</name>
    <dbReference type="NCBI Taxonomy" id="1920655"/>
    <lineage>
        <taxon>Bacteria</taxon>
        <taxon>Pseudomonadati</taxon>
        <taxon>Balneolota</taxon>
        <taxon>Balneolia</taxon>
        <taxon>Balneolales</taxon>
        <taxon>Balneolaceae</taxon>
        <taxon>Fodinibius</taxon>
    </lineage>
</organism>
<dbReference type="InterPro" id="IPR049550">
    <property type="entry name" value="RecD_N"/>
</dbReference>
<dbReference type="HAMAP" id="MF_01487">
    <property type="entry name" value="RecD"/>
    <property type="match status" value="1"/>
</dbReference>
<keyword evidence="4 13" id="KW-0378">Hydrolase</keyword>
<evidence type="ECO:0000259" key="11">
    <source>
        <dbReference type="Pfam" id="PF13538"/>
    </source>
</evidence>
<keyword evidence="1" id="KW-0540">Nuclease</keyword>
<keyword evidence="5" id="KW-0347">Helicase</keyword>
<dbReference type="SUPFAM" id="SSF52540">
    <property type="entry name" value="P-loop containing nucleoside triphosphate hydrolases"/>
    <property type="match status" value="2"/>
</dbReference>
<dbReference type="Gene3D" id="1.10.10.1020">
    <property type="entry name" value="RecBCD complex, subunit RecD, N-terminal domain"/>
    <property type="match status" value="1"/>
</dbReference>
<gene>
    <name evidence="13" type="primary">recD</name>
    <name evidence="13" type="ORF">LQ318_04280</name>
</gene>
<dbReference type="Gene3D" id="3.40.50.300">
    <property type="entry name" value="P-loop containing nucleotide triphosphate hydrolases"/>
    <property type="match status" value="3"/>
</dbReference>
<dbReference type="EMBL" id="JAJNDC010000001">
    <property type="protein sequence ID" value="MCW9712116.1"/>
    <property type="molecule type" value="Genomic_DNA"/>
</dbReference>
<dbReference type="NCBIfam" id="TIGR01447">
    <property type="entry name" value="recD"/>
    <property type="match status" value="1"/>
</dbReference>
<comment type="caution">
    <text evidence="13">The sequence shown here is derived from an EMBL/GenBank/DDBJ whole genome shotgun (WGS) entry which is preliminary data.</text>
</comment>
<keyword evidence="2" id="KW-0547">Nucleotide-binding</keyword>
<evidence type="ECO:0000256" key="8">
    <source>
        <dbReference type="ARBA" id="ARBA00023125"/>
    </source>
</evidence>
<evidence type="ECO:0000313" key="13">
    <source>
        <dbReference type="EMBL" id="MCW9712116.1"/>
    </source>
</evidence>
<evidence type="ECO:0000256" key="1">
    <source>
        <dbReference type="ARBA" id="ARBA00022722"/>
    </source>
</evidence>
<evidence type="ECO:0000256" key="3">
    <source>
        <dbReference type="ARBA" id="ARBA00022763"/>
    </source>
</evidence>
<feature type="domain" description="RecBCD enzyme subunit RecD N-terminal" evidence="12">
    <location>
        <begin position="15"/>
        <end position="113"/>
    </location>
</feature>
<evidence type="ECO:0000256" key="9">
    <source>
        <dbReference type="ARBA" id="ARBA00023204"/>
    </source>
</evidence>
<keyword evidence="10" id="KW-0413">Isomerase</keyword>
<keyword evidence="3" id="KW-0227">DNA damage</keyword>
<evidence type="ECO:0000256" key="10">
    <source>
        <dbReference type="ARBA" id="ARBA00023235"/>
    </source>
</evidence>
<dbReference type="Proteomes" id="UP001207337">
    <property type="component" value="Unassembled WGS sequence"/>
</dbReference>
<accession>A0ABT3PW93</accession>
<dbReference type="Pfam" id="PF13538">
    <property type="entry name" value="UvrD_C_2"/>
    <property type="match status" value="1"/>
</dbReference>
<keyword evidence="9" id="KW-0234">DNA repair</keyword>
<dbReference type="GO" id="GO:0008854">
    <property type="term" value="F:exodeoxyribonuclease V activity"/>
    <property type="evidence" value="ECO:0007669"/>
    <property type="project" value="UniProtKB-EC"/>
</dbReference>
<evidence type="ECO:0000256" key="2">
    <source>
        <dbReference type="ARBA" id="ARBA00022741"/>
    </source>
</evidence>
<dbReference type="InterPro" id="IPR006344">
    <property type="entry name" value="RecD"/>
</dbReference>
<dbReference type="InterPro" id="IPR027417">
    <property type="entry name" value="P-loop_NTPase"/>
</dbReference>
<dbReference type="InterPro" id="IPR050534">
    <property type="entry name" value="Coronavir_polyprotein_1ab"/>
</dbReference>
<keyword evidence="7" id="KW-0067">ATP-binding</keyword>
<evidence type="ECO:0000256" key="5">
    <source>
        <dbReference type="ARBA" id="ARBA00022806"/>
    </source>
</evidence>
<keyword evidence="14" id="KW-1185">Reference proteome</keyword>
<evidence type="ECO:0000256" key="4">
    <source>
        <dbReference type="ARBA" id="ARBA00022801"/>
    </source>
</evidence>
<evidence type="ECO:0000259" key="12">
    <source>
        <dbReference type="Pfam" id="PF21185"/>
    </source>
</evidence>